<dbReference type="InterPro" id="IPR011701">
    <property type="entry name" value="MFS"/>
</dbReference>
<dbReference type="SUPFAM" id="SSF55729">
    <property type="entry name" value="Acyl-CoA N-acyltransferases (Nat)"/>
    <property type="match status" value="1"/>
</dbReference>
<dbReference type="Gene3D" id="1.20.1250.20">
    <property type="entry name" value="MFS general substrate transporter like domains"/>
    <property type="match status" value="1"/>
</dbReference>
<accession>A0A421CWC6</accession>
<dbReference type="Pfam" id="PF01764">
    <property type="entry name" value="Lipase_3"/>
    <property type="match status" value="1"/>
</dbReference>
<feature type="transmembrane region" description="Helical" evidence="6">
    <location>
        <begin position="443"/>
        <end position="467"/>
    </location>
</feature>
<evidence type="ECO:0000256" key="4">
    <source>
        <dbReference type="ARBA" id="ARBA00023136"/>
    </source>
</evidence>
<evidence type="ECO:0000256" key="6">
    <source>
        <dbReference type="SAM" id="Phobius"/>
    </source>
</evidence>
<comment type="caution">
    <text evidence="8">The sequence shown here is derived from an EMBL/GenBank/DDBJ whole genome shotgun (WGS) entry which is preliminary data.</text>
</comment>
<feature type="transmembrane region" description="Helical" evidence="6">
    <location>
        <begin position="503"/>
        <end position="521"/>
    </location>
</feature>
<organism evidence="8 9">
    <name type="scientific">Aspergillus turcosus</name>
    <dbReference type="NCBI Taxonomy" id="1245748"/>
    <lineage>
        <taxon>Eukaryota</taxon>
        <taxon>Fungi</taxon>
        <taxon>Dikarya</taxon>
        <taxon>Ascomycota</taxon>
        <taxon>Pezizomycotina</taxon>
        <taxon>Eurotiomycetes</taxon>
        <taxon>Eurotiomycetidae</taxon>
        <taxon>Eurotiales</taxon>
        <taxon>Aspergillaceae</taxon>
        <taxon>Aspergillus</taxon>
        <taxon>Aspergillus subgen. Fumigati</taxon>
    </lineage>
</organism>
<dbReference type="Gene3D" id="3.40.50.1820">
    <property type="entry name" value="alpha/beta hydrolase"/>
    <property type="match status" value="1"/>
</dbReference>
<proteinExistence type="predicted"/>
<feature type="compositionally biased region" description="Low complexity" evidence="5">
    <location>
        <begin position="141"/>
        <end position="150"/>
    </location>
</feature>
<keyword evidence="2 6" id="KW-0812">Transmembrane</keyword>
<dbReference type="Proteomes" id="UP000215289">
    <property type="component" value="Unassembled WGS sequence"/>
</dbReference>
<dbReference type="GO" id="GO:0006629">
    <property type="term" value="P:lipid metabolic process"/>
    <property type="evidence" value="ECO:0007669"/>
    <property type="project" value="InterPro"/>
</dbReference>
<protein>
    <recommendedName>
        <fullName evidence="7">Major facilitator superfamily (MFS) profile domain-containing protein</fullName>
    </recommendedName>
</protein>
<dbReference type="Gene3D" id="1.20.1720.10">
    <property type="entry name" value="Multidrug resistance protein D"/>
    <property type="match status" value="1"/>
</dbReference>
<feature type="transmembrane region" description="Helical" evidence="6">
    <location>
        <begin position="400"/>
        <end position="423"/>
    </location>
</feature>
<name>A0A421CWC6_9EURO</name>
<dbReference type="GO" id="GO:0005886">
    <property type="term" value="C:plasma membrane"/>
    <property type="evidence" value="ECO:0007669"/>
    <property type="project" value="TreeGrafter"/>
</dbReference>
<evidence type="ECO:0000259" key="7">
    <source>
        <dbReference type="PROSITE" id="PS50850"/>
    </source>
</evidence>
<dbReference type="InterPro" id="IPR002921">
    <property type="entry name" value="Fungal_lipase-type"/>
</dbReference>
<dbReference type="Pfam" id="PF07690">
    <property type="entry name" value="MFS_1"/>
    <property type="match status" value="1"/>
</dbReference>
<dbReference type="CDD" id="cd00519">
    <property type="entry name" value="Lipase_3"/>
    <property type="match status" value="1"/>
</dbReference>
<feature type="transmembrane region" description="Helical" evidence="6">
    <location>
        <begin position="322"/>
        <end position="341"/>
    </location>
</feature>
<dbReference type="Pfam" id="PF00583">
    <property type="entry name" value="Acetyltransf_1"/>
    <property type="match status" value="1"/>
</dbReference>
<dbReference type="SUPFAM" id="SSF103473">
    <property type="entry name" value="MFS general substrate transporter"/>
    <property type="match status" value="1"/>
</dbReference>
<evidence type="ECO:0000256" key="2">
    <source>
        <dbReference type="ARBA" id="ARBA00022692"/>
    </source>
</evidence>
<evidence type="ECO:0000256" key="3">
    <source>
        <dbReference type="ARBA" id="ARBA00022989"/>
    </source>
</evidence>
<evidence type="ECO:0000313" key="9">
    <source>
        <dbReference type="Proteomes" id="UP000215289"/>
    </source>
</evidence>
<feature type="transmembrane region" description="Helical" evidence="6">
    <location>
        <begin position="602"/>
        <end position="623"/>
    </location>
</feature>
<evidence type="ECO:0000256" key="1">
    <source>
        <dbReference type="ARBA" id="ARBA00004141"/>
    </source>
</evidence>
<dbReference type="EMBL" id="NIDN02000236">
    <property type="protein sequence ID" value="RLL94070.1"/>
    <property type="molecule type" value="Genomic_DNA"/>
</dbReference>
<dbReference type="STRING" id="1245748.A0A421CWC6"/>
<keyword evidence="4 6" id="KW-0472">Membrane</keyword>
<feature type="region of interest" description="Disordered" evidence="5">
    <location>
        <begin position="373"/>
        <end position="394"/>
    </location>
</feature>
<keyword evidence="3 6" id="KW-1133">Transmembrane helix</keyword>
<keyword evidence="9" id="KW-1185">Reference proteome</keyword>
<feature type="transmembrane region" description="Helical" evidence="6">
    <location>
        <begin position="541"/>
        <end position="563"/>
    </location>
</feature>
<reference evidence="8 9" key="1">
    <citation type="submission" date="2018-08" db="EMBL/GenBank/DDBJ databases">
        <title>Draft genome sequences of two Aspergillus turcosus clinical strains isolated from bronchoalveolar lavage fluid: one azole-susceptible and the other azole-resistant.</title>
        <authorList>
            <person name="Parent-Michaud M."/>
            <person name="Dufresne P.J."/>
            <person name="Fournier E."/>
            <person name="Martineau C."/>
            <person name="Moreira S."/>
            <person name="Perkins V."/>
            <person name="De Repentigny L."/>
            <person name="Dufresne S.F."/>
        </authorList>
    </citation>
    <scope>NUCLEOTIDE SEQUENCE [LARGE SCALE GENOMIC DNA]</scope>
    <source>
        <strain evidence="8">HMR AF 1038</strain>
    </source>
</reference>
<dbReference type="InterPro" id="IPR000182">
    <property type="entry name" value="GNAT_dom"/>
</dbReference>
<feature type="transmembrane region" description="Helical" evidence="6">
    <location>
        <begin position="232"/>
        <end position="251"/>
    </location>
</feature>
<dbReference type="InterPro" id="IPR016181">
    <property type="entry name" value="Acyl_CoA_acyltransferase"/>
</dbReference>
<dbReference type="InterPro" id="IPR036259">
    <property type="entry name" value="MFS_trans_sf"/>
</dbReference>
<gene>
    <name evidence="8" type="ORF">CFD26_102395</name>
</gene>
<feature type="region of interest" description="Disordered" evidence="5">
    <location>
        <begin position="134"/>
        <end position="153"/>
    </location>
</feature>
<dbReference type="PANTHER" id="PTHR23502">
    <property type="entry name" value="MAJOR FACILITATOR SUPERFAMILY"/>
    <property type="match status" value="1"/>
</dbReference>
<dbReference type="AlphaFoldDB" id="A0A421CWC6"/>
<evidence type="ECO:0000256" key="5">
    <source>
        <dbReference type="SAM" id="MobiDB-lite"/>
    </source>
</evidence>
<comment type="subcellular location">
    <subcellularLocation>
        <location evidence="1">Membrane</location>
        <topology evidence="1">Multi-pass membrane protein</topology>
    </subcellularLocation>
</comment>
<dbReference type="OrthoDB" id="440553at2759"/>
<dbReference type="GO" id="GO:0022857">
    <property type="term" value="F:transmembrane transporter activity"/>
    <property type="evidence" value="ECO:0007669"/>
    <property type="project" value="InterPro"/>
</dbReference>
<dbReference type="GO" id="GO:0016747">
    <property type="term" value="F:acyltransferase activity, transferring groups other than amino-acyl groups"/>
    <property type="evidence" value="ECO:0007669"/>
    <property type="project" value="InterPro"/>
</dbReference>
<feature type="transmembrane region" description="Helical" evidence="6">
    <location>
        <begin position="198"/>
        <end position="220"/>
    </location>
</feature>
<dbReference type="Gene3D" id="3.40.630.30">
    <property type="match status" value="1"/>
</dbReference>
<sequence>MTKLTPPIATQTWIKGAYFISTDSSLIPLETLNAWFASDDLYWAKPLPLDILKQSLENSLCFGLYYSNTPDQPDNTSTGPEFIGIARFITDYTTFVYITDVYVHSGHQGKGLGSWLVECIGEVIDAMPYLRRTMSGDKSPESSVEPAASPQQQPPYRILSKKQKWNIVIFVSLAGSLSPLSSNIYFPAISTISHDLGVNASLVALTITIYMVVQGIAPSIFSTLSDTCGRRLTFTICLTIYTAANLALAFTSSYPMLMVLRGLQAAGSAATISISTGVIADITSAKERGGFMGANAGMRMTGQAFGPVIGGALNSAWGFRSIFWMLFVMSVIILSALLIFLPETHRGITGNGSIPVSGFNKPFADMLKRPMVSKATPESSRPSSPRPPIPVKKKKSSSPLAYIFEKDIAVILVWGAVAYTAWSMVTSSTTTMLLYGFPYLTEWQLGLCFLPNGLGCICGSLSSGWLLDQSFRRAQERYRQEHNIPPEERIASRRDFPLVRARLRYMPLFSIALVIPLALYGPSFEFNDLRRQFGPNLAAPLILQFLIAFAAMALFNINSTLLIDCFPERPASATALNNLCRCLLGAAGVSVIQPLIDAVRVMKAFFIVTGIVLAFQPLIWVEWKMGERWRREREDKLAAYVSEALVVDFTLVAQHSDTESNRVTIALAFRGTVSPENWLTDFYALYEAVAGIEGCAGCKAHAGFWDAVQAVSGCGFPKVRDAAQQYPRNRIVFSGHSLGGALATVAAALFRQEAKVDLVRPFAFMRHIIPLMYAVYLWRSASRGLEFAKVISEQTAGDNYRITHASDIVPSAPARLRWEFPIVREFSQLTPEYWITSDGNLGQEGTRNDHRWYIIDTAVCADV</sequence>
<dbReference type="InterPro" id="IPR029058">
    <property type="entry name" value="AB_hydrolase_fold"/>
</dbReference>
<feature type="domain" description="Major facilitator superfamily (MFS) profile" evidence="7">
    <location>
        <begin position="167"/>
        <end position="627"/>
    </location>
</feature>
<feature type="transmembrane region" description="Helical" evidence="6">
    <location>
        <begin position="165"/>
        <end position="186"/>
    </location>
</feature>
<dbReference type="PANTHER" id="PTHR23502:SF26">
    <property type="entry name" value="MAJOR FACILITATOR SUPERFAMILY (MFS) PROFILE DOMAIN-CONTAINING PROTEIN"/>
    <property type="match status" value="1"/>
</dbReference>
<dbReference type="CDD" id="cd04301">
    <property type="entry name" value="NAT_SF"/>
    <property type="match status" value="1"/>
</dbReference>
<evidence type="ECO:0000313" key="8">
    <source>
        <dbReference type="EMBL" id="RLL94070.1"/>
    </source>
</evidence>
<dbReference type="InterPro" id="IPR020846">
    <property type="entry name" value="MFS_dom"/>
</dbReference>
<dbReference type="PROSITE" id="PS50850">
    <property type="entry name" value="MFS"/>
    <property type="match status" value="1"/>
</dbReference>
<dbReference type="SUPFAM" id="SSF53474">
    <property type="entry name" value="alpha/beta-Hydrolases"/>
    <property type="match status" value="1"/>
</dbReference>